<organism evidence="1 2">
    <name type="scientific">Hepatospora eriocheir</name>
    <dbReference type="NCBI Taxonomy" id="1081669"/>
    <lineage>
        <taxon>Eukaryota</taxon>
        <taxon>Fungi</taxon>
        <taxon>Fungi incertae sedis</taxon>
        <taxon>Microsporidia</taxon>
        <taxon>Hepatosporidae</taxon>
        <taxon>Hepatospora</taxon>
    </lineage>
</organism>
<dbReference type="EMBL" id="LTAI01000557">
    <property type="protein sequence ID" value="ORD98611.1"/>
    <property type="molecule type" value="Genomic_DNA"/>
</dbReference>
<dbReference type="Proteomes" id="UP000192501">
    <property type="component" value="Unassembled WGS sequence"/>
</dbReference>
<gene>
    <name evidence="1" type="ORF">A0H76_2198</name>
</gene>
<sequence>MIFNSGIDKEIFYYYFMLFDYYSAFDDLIFILKITAKISDVPSNKIFIENGNLKENEIADKFLQIISENK</sequence>
<evidence type="ECO:0000313" key="1">
    <source>
        <dbReference type="EMBL" id="ORD98611.1"/>
    </source>
</evidence>
<accession>A0A1X0QFM9</accession>
<name>A0A1X0QFM9_9MICR</name>
<reference evidence="1 2" key="1">
    <citation type="journal article" date="2017" name="Environ. Microbiol.">
        <title>Decay of the glycolytic pathway and adaptation to intranuclear parasitism within Enterocytozoonidae microsporidia.</title>
        <authorList>
            <person name="Wiredu Boakye D."/>
            <person name="Jaroenlak P."/>
            <person name="Prachumwat A."/>
            <person name="Williams T.A."/>
            <person name="Bateman K.S."/>
            <person name="Itsathitphaisarn O."/>
            <person name="Sritunyalucksana K."/>
            <person name="Paszkiewicz K.H."/>
            <person name="Moore K.A."/>
            <person name="Stentiford G.D."/>
            <person name="Williams B.A."/>
        </authorList>
    </citation>
    <scope>NUCLEOTIDE SEQUENCE [LARGE SCALE GENOMIC DNA]</scope>
    <source>
        <strain evidence="2">canceri</strain>
    </source>
</reference>
<dbReference type="AlphaFoldDB" id="A0A1X0QFM9"/>
<proteinExistence type="predicted"/>
<evidence type="ECO:0000313" key="2">
    <source>
        <dbReference type="Proteomes" id="UP000192501"/>
    </source>
</evidence>
<dbReference type="VEuPathDB" id="MicrosporidiaDB:A0H76_2198"/>
<protein>
    <submittedName>
        <fullName evidence="1">Uncharacterized protein</fullName>
    </submittedName>
</protein>
<comment type="caution">
    <text evidence="1">The sequence shown here is derived from an EMBL/GenBank/DDBJ whole genome shotgun (WGS) entry which is preliminary data.</text>
</comment>
<dbReference type="VEuPathDB" id="MicrosporidiaDB:HERIO_1876"/>